<dbReference type="Gene3D" id="1.25.40.20">
    <property type="entry name" value="Ankyrin repeat-containing domain"/>
    <property type="match status" value="3"/>
</dbReference>
<dbReference type="PANTHER" id="PTHR10039:SF5">
    <property type="entry name" value="NACHT DOMAIN-CONTAINING PROTEIN"/>
    <property type="match status" value="1"/>
</dbReference>
<evidence type="ECO:0000256" key="1">
    <source>
        <dbReference type="ARBA" id="ARBA00022737"/>
    </source>
</evidence>
<name>A0A8H6P822_9EURO</name>
<gene>
    <name evidence="4" type="ORF">CNMCM5793_008208</name>
    <name evidence="5" type="ORF">CNMCM6106_000509</name>
</gene>
<dbReference type="PROSITE" id="PS50297">
    <property type="entry name" value="ANK_REP_REGION"/>
    <property type="match status" value="4"/>
</dbReference>
<dbReference type="AlphaFoldDB" id="A0A8H6P822"/>
<feature type="domain" description="Nephrocystin 3-like N-terminal" evidence="3">
    <location>
        <begin position="384"/>
        <end position="560"/>
    </location>
</feature>
<comment type="caution">
    <text evidence="4">The sequence shown here is derived from an EMBL/GenBank/DDBJ whole genome shotgun (WGS) entry which is preliminary data.</text>
</comment>
<dbReference type="InterPro" id="IPR056884">
    <property type="entry name" value="NPHP3-like_N"/>
</dbReference>
<evidence type="ECO:0000256" key="2">
    <source>
        <dbReference type="PROSITE-ProRule" id="PRU00023"/>
    </source>
</evidence>
<proteinExistence type="predicted"/>
<dbReference type="OrthoDB" id="194358at2759"/>
<dbReference type="PRINTS" id="PR01415">
    <property type="entry name" value="ANKYRIN"/>
</dbReference>
<dbReference type="InterPro" id="IPR002110">
    <property type="entry name" value="Ankyrin_rpt"/>
</dbReference>
<dbReference type="Pfam" id="PF12796">
    <property type="entry name" value="Ank_2"/>
    <property type="match status" value="2"/>
</dbReference>
<keyword evidence="2" id="KW-0040">ANK repeat</keyword>
<feature type="repeat" description="ANK" evidence="2">
    <location>
        <begin position="913"/>
        <end position="945"/>
    </location>
</feature>
<reference evidence="4" key="1">
    <citation type="submission" date="2020-06" db="EMBL/GenBank/DDBJ databases">
        <title>Draft genome sequences of strains closely related to Aspergillus parafelis and Aspergillus hiratsukae.</title>
        <authorList>
            <person name="Dos Santos R.A.C."/>
            <person name="Rivero-Menendez O."/>
            <person name="Steenwyk J.L."/>
            <person name="Mead M.E."/>
            <person name="Goldman G.H."/>
            <person name="Alastruey-Izquierdo A."/>
            <person name="Rokas A."/>
        </authorList>
    </citation>
    <scope>NUCLEOTIDE SEQUENCE</scope>
    <source>
        <strain evidence="4">CNM-CM5793</strain>
        <strain evidence="5">CNM-CM6106</strain>
    </source>
</reference>
<dbReference type="Pfam" id="PF00023">
    <property type="entry name" value="Ank"/>
    <property type="match status" value="1"/>
</dbReference>
<keyword evidence="6" id="KW-1185">Reference proteome</keyword>
<dbReference type="SUPFAM" id="SSF48403">
    <property type="entry name" value="Ankyrin repeat"/>
    <property type="match status" value="1"/>
</dbReference>
<evidence type="ECO:0000313" key="6">
    <source>
        <dbReference type="Proteomes" id="UP000630445"/>
    </source>
</evidence>
<evidence type="ECO:0000313" key="4">
    <source>
        <dbReference type="EMBL" id="KAF7118670.1"/>
    </source>
</evidence>
<feature type="repeat" description="ANK" evidence="2">
    <location>
        <begin position="1134"/>
        <end position="1166"/>
    </location>
</feature>
<keyword evidence="1" id="KW-0677">Repeat</keyword>
<evidence type="ECO:0000313" key="5">
    <source>
        <dbReference type="EMBL" id="KAF7163693.1"/>
    </source>
</evidence>
<dbReference type="InterPro" id="IPR036770">
    <property type="entry name" value="Ankyrin_rpt-contain_sf"/>
</dbReference>
<feature type="repeat" description="ANK" evidence="2">
    <location>
        <begin position="974"/>
        <end position="1006"/>
    </location>
</feature>
<dbReference type="PANTHER" id="PTHR10039">
    <property type="entry name" value="AMELOGENIN"/>
    <property type="match status" value="1"/>
</dbReference>
<dbReference type="Gene3D" id="3.40.50.300">
    <property type="entry name" value="P-loop containing nucleotide triphosphate hydrolases"/>
    <property type="match status" value="1"/>
</dbReference>
<protein>
    <recommendedName>
        <fullName evidence="3">Nephrocystin 3-like N-terminal domain-containing protein</fullName>
    </recommendedName>
</protein>
<dbReference type="Pfam" id="PF24883">
    <property type="entry name" value="NPHP3_N"/>
    <property type="match status" value="1"/>
</dbReference>
<dbReference type="SUPFAM" id="SSF52540">
    <property type="entry name" value="P-loop containing nucleoside triphosphate hydrolases"/>
    <property type="match status" value="1"/>
</dbReference>
<dbReference type="SUPFAM" id="SSF53474">
    <property type="entry name" value="alpha/beta-Hydrolases"/>
    <property type="match status" value="1"/>
</dbReference>
<dbReference type="EMBL" id="JACBAF010002204">
    <property type="protein sequence ID" value="KAF7163693.1"/>
    <property type="molecule type" value="Genomic_DNA"/>
</dbReference>
<organism evidence="4 6">
    <name type="scientific">Aspergillus hiratsukae</name>
    <dbReference type="NCBI Taxonomy" id="1194566"/>
    <lineage>
        <taxon>Eukaryota</taxon>
        <taxon>Fungi</taxon>
        <taxon>Dikarya</taxon>
        <taxon>Ascomycota</taxon>
        <taxon>Pezizomycotina</taxon>
        <taxon>Eurotiomycetes</taxon>
        <taxon>Eurotiomycetidae</taxon>
        <taxon>Eurotiales</taxon>
        <taxon>Aspergillaceae</taxon>
        <taxon>Aspergillus</taxon>
        <taxon>Aspergillus subgen. Fumigati</taxon>
    </lineage>
</organism>
<dbReference type="PROSITE" id="PS50088">
    <property type="entry name" value="ANK_REPEAT"/>
    <property type="match status" value="5"/>
</dbReference>
<accession>A0A8H6P822</accession>
<dbReference type="InterPro" id="IPR029058">
    <property type="entry name" value="AB_hydrolase_fold"/>
</dbReference>
<dbReference type="EMBL" id="JACBAD010002063">
    <property type="protein sequence ID" value="KAF7118670.1"/>
    <property type="molecule type" value="Genomic_DNA"/>
</dbReference>
<dbReference type="Proteomes" id="UP000662466">
    <property type="component" value="Unassembled WGS sequence"/>
</dbReference>
<feature type="repeat" description="ANK" evidence="2">
    <location>
        <begin position="1200"/>
        <end position="1225"/>
    </location>
</feature>
<dbReference type="SMART" id="SM00248">
    <property type="entry name" value="ANK"/>
    <property type="match status" value="8"/>
</dbReference>
<dbReference type="InterPro" id="IPR027417">
    <property type="entry name" value="P-loop_NTPase"/>
</dbReference>
<dbReference type="Gene3D" id="3.40.50.1820">
    <property type="entry name" value="alpha/beta hydrolase"/>
    <property type="match status" value="1"/>
</dbReference>
<evidence type="ECO:0000259" key="3">
    <source>
        <dbReference type="Pfam" id="PF24883"/>
    </source>
</evidence>
<sequence>MSVLSIGPGASVAVHSLAINPVQRNSKVATLSFHTLPVSLSEGSKDQWKFALPPDGDEDAVNTTHTLILDTHFSGFTPLQHSEEDNCDVDVIAISGLGGHAFGSFKERSGHFMWLRDALPLDFPNARILIYGYDTGLVRSSSFQNLTDLGRGLQADMKSIRVISPCITRLKFAPYGLYSGQEPNQSRPILFIGHSLGGLVIKEAMCKLKDEMDEVGASILNYTCGFLFFGVPHQGMAIESLVPLVKDQPNRGLLESLGKNSALLVRLDEDFRVAFSRRHIPITAFYETEKSLTAVKRNGRWELSGPLKVLVDVSSATCGSKNQHPIDRSHSEMVKYSDQYDALYQRAKTALRPLLLKARSMRNSMSVEPGNNSLLPHSTKSLVNTCAWLLDDPQYKAWMNKPRGLFWLKGNPGAGKSVLMKFAAQEMANRKCGELVVSYFLHGRGTVLQKTPLGVFRALLNGMLKSFPAYLSELTSQFDDREKRFGSYEEGRWTWAEKELQDFLFRVLTKGTKAHPIVIFVDALDEAGKDAGRALLTYFRDIMKEIEREEGQVKICVSSRHHPNLGLNMCPTISVEERNDQDIRLVIRGRLEKIQPDSKRQQIEKEILLKAQGGFQWAVLVCNMVIEENDNGTKAEKLLENLLTIPEALDELYADILGDVTESERHQTVKLFQWVLFTARPLSAQELRDALSIDMDMQRNTKIRKHASWSDTLPEFERHVRHLSRGLVQFQPRDNIWERYRPGGEDSGREAQFIHQSVADYLLKNFLSRGGHDRNGSQSPIAAGLFQISRSCLRYLRLEEVLEEARRRPGKLRTSFQLVPYALRFLSHHIRKVEQLGITQSDLPFLVQLDRQSDMQRIGSVWRVWGYSGFYVPINWPFIEATALHVLVALGSKTAFDEFLKKDNVQVDGRDAEGNTPLLLAIREGHQDMAVALLNRSIKWRLRQNECVEQSINGTRAREQERSYLVDVYAENTDGETPLALAIRHNSGEVIYKLLEAGAELDDEDIILASRSGKTAIVSLLLSRGASATSRNRYGQFPLLIAVEERYREVVEILLRKEPAAVEMEANDGQRVLDTAIYRDEIEIARLLIKEGIFRPSSAALAKGLALAIKNDMLDLVEIIIQKDESLVNIDVGSGRTPLSWAAANGCEAIVKLLLKAGATPKTMDGSGGTPLSIAAMIGHQGVVKLLLEAGANPEAMDGFGRTPLLLAVRNGREAVVKLLLKGGAKPKGAVSHFRPS</sequence>
<feature type="repeat" description="ANK" evidence="2">
    <location>
        <begin position="1167"/>
        <end position="1199"/>
    </location>
</feature>
<dbReference type="Proteomes" id="UP000630445">
    <property type="component" value="Unassembled WGS sequence"/>
</dbReference>